<evidence type="ECO:0000313" key="1">
    <source>
        <dbReference type="EMBL" id="KTC70981.1"/>
    </source>
</evidence>
<dbReference type="Proteomes" id="UP000054695">
    <property type="component" value="Unassembled WGS sequence"/>
</dbReference>
<dbReference type="AlphaFoldDB" id="A0A0W0RIV6"/>
<name>A0A0W0RIV6_LEGBO</name>
<protein>
    <submittedName>
        <fullName evidence="1">Uncharacterized protein</fullName>
    </submittedName>
</protein>
<accession>A0A0W0RIV6</accession>
<proteinExistence type="predicted"/>
<dbReference type="EMBL" id="LNXU01000032">
    <property type="protein sequence ID" value="KTC70981.1"/>
    <property type="molecule type" value="Genomic_DNA"/>
</dbReference>
<organism evidence="1 2">
    <name type="scientific">Legionella bozemanae</name>
    <name type="common">Fluoribacter bozemanae</name>
    <dbReference type="NCBI Taxonomy" id="447"/>
    <lineage>
        <taxon>Bacteria</taxon>
        <taxon>Pseudomonadati</taxon>
        <taxon>Pseudomonadota</taxon>
        <taxon>Gammaproteobacteria</taxon>
        <taxon>Legionellales</taxon>
        <taxon>Legionellaceae</taxon>
        <taxon>Legionella</taxon>
    </lineage>
</organism>
<evidence type="ECO:0000313" key="2">
    <source>
        <dbReference type="Proteomes" id="UP000054695"/>
    </source>
</evidence>
<keyword evidence="2" id="KW-1185">Reference proteome</keyword>
<reference evidence="1 2" key="1">
    <citation type="submission" date="2015-11" db="EMBL/GenBank/DDBJ databases">
        <title>Genomic analysis of 38 Legionella species identifies large and diverse effector repertoires.</title>
        <authorList>
            <person name="Burstein D."/>
            <person name="Amaro F."/>
            <person name="Zusman T."/>
            <person name="Lifshitz Z."/>
            <person name="Cohen O."/>
            <person name="Gilbert J.A."/>
            <person name="Pupko T."/>
            <person name="Shuman H.A."/>
            <person name="Segal G."/>
        </authorList>
    </citation>
    <scope>NUCLEOTIDE SEQUENCE [LARGE SCALE GENOMIC DNA]</scope>
    <source>
        <strain evidence="1 2">WIGA</strain>
    </source>
</reference>
<comment type="caution">
    <text evidence="1">The sequence shown here is derived from an EMBL/GenBank/DDBJ whole genome shotgun (WGS) entry which is preliminary data.</text>
</comment>
<dbReference type="RefSeq" id="WP_058460162.1">
    <property type="nucleotide sequence ID" value="NZ_CAAAIY010000005.1"/>
</dbReference>
<dbReference type="OrthoDB" id="5652673at2"/>
<sequence length="188" mass="22068">MVDTTLLRDIQQLEDAVTFYCQGKSQYFGEKKPFNFSALANVYNSIKLLPLDNEKIALMERFHQNVCKQIAAFHPKLYFSINFTNEINTYKPLLEQLNTLKKQASELFEHYFDERPHFDWEGLHQLRTQIYNLPNLSDKTQLMRLFEDGVLATITQIEPKAYLLLTFHSELETVEEQAALERQSVSLQ</sequence>
<gene>
    <name evidence="1" type="ORF">Lboz_2558</name>
</gene>
<dbReference type="STRING" id="447.Lboz_2558"/>
<dbReference type="PATRIC" id="fig|447.4.peg.2717"/>